<dbReference type="Pfam" id="PF00903">
    <property type="entry name" value="Glyoxalase"/>
    <property type="match status" value="1"/>
</dbReference>
<feature type="domain" description="VOC" evidence="1">
    <location>
        <begin position="4"/>
        <end position="124"/>
    </location>
</feature>
<dbReference type="Gene3D" id="3.10.180.10">
    <property type="entry name" value="2,3-Dihydroxybiphenyl 1,2-Dioxygenase, domain 1"/>
    <property type="match status" value="1"/>
</dbReference>
<reference evidence="2 3" key="1">
    <citation type="submission" date="2020-04" db="EMBL/GenBank/DDBJ databases">
        <authorList>
            <person name="Basu S."/>
            <person name="Maruthanayagam V."/>
            <person name="Chakraborty S."/>
            <person name="Pramanik A."/>
            <person name="Mukherjee J."/>
            <person name="Brink B."/>
        </authorList>
    </citation>
    <scope>NUCLEOTIDE SEQUENCE [LARGE SCALE GENOMIC DNA]</scope>
    <source>
        <strain evidence="2 3">AP17</strain>
    </source>
</reference>
<organism evidence="2 3">
    <name type="scientific">Oxynema aestuarii AP17</name>
    <dbReference type="NCBI Taxonomy" id="2064643"/>
    <lineage>
        <taxon>Bacteria</taxon>
        <taxon>Bacillati</taxon>
        <taxon>Cyanobacteriota</taxon>
        <taxon>Cyanophyceae</taxon>
        <taxon>Oscillatoriophycideae</taxon>
        <taxon>Oscillatoriales</taxon>
        <taxon>Oscillatoriaceae</taxon>
        <taxon>Oxynema</taxon>
        <taxon>Oxynema aestuarii</taxon>
    </lineage>
</organism>
<sequence>MNNVIFHLAFPVSDIAQTKQFYAEGLGCNIGRETPSSVILNLYGHQLVAHVTRESLHPQKTIYPRHYGIIFQNERDWEALLERAKTQKLHFRETEKRRFIGSTVEHRTFFLEDPFYNVLEFKYYCHPEAIFGAREFLEVGDPVEA</sequence>
<dbReference type="PROSITE" id="PS51819">
    <property type="entry name" value="VOC"/>
    <property type="match status" value="1"/>
</dbReference>
<dbReference type="InterPro" id="IPR037523">
    <property type="entry name" value="VOC_core"/>
</dbReference>
<evidence type="ECO:0000313" key="2">
    <source>
        <dbReference type="EMBL" id="QIZ72650.1"/>
    </source>
</evidence>
<dbReference type="KEGG" id="oxy:HCG48_20340"/>
<dbReference type="RefSeq" id="WP_168570798.1">
    <property type="nucleotide sequence ID" value="NZ_CP051167.1"/>
</dbReference>
<dbReference type="InterPro" id="IPR004360">
    <property type="entry name" value="Glyas_Fos-R_dOase_dom"/>
</dbReference>
<dbReference type="PANTHER" id="PTHR39434:SF1">
    <property type="entry name" value="VOC DOMAIN-CONTAINING PROTEIN"/>
    <property type="match status" value="1"/>
</dbReference>
<dbReference type="AlphaFoldDB" id="A0A6H1U3B3"/>
<name>A0A6H1U3B3_9CYAN</name>
<proteinExistence type="predicted"/>
<accession>A0A6H1U3B3</accession>
<evidence type="ECO:0000259" key="1">
    <source>
        <dbReference type="PROSITE" id="PS51819"/>
    </source>
</evidence>
<dbReference type="PANTHER" id="PTHR39434">
    <property type="match status" value="1"/>
</dbReference>
<keyword evidence="3" id="KW-1185">Reference proteome</keyword>
<evidence type="ECO:0000313" key="3">
    <source>
        <dbReference type="Proteomes" id="UP000500857"/>
    </source>
</evidence>
<dbReference type="EMBL" id="CP051167">
    <property type="protein sequence ID" value="QIZ72650.1"/>
    <property type="molecule type" value="Genomic_DNA"/>
</dbReference>
<gene>
    <name evidence="2" type="ORF">HCG48_20340</name>
</gene>
<dbReference type="InterPro" id="IPR029068">
    <property type="entry name" value="Glyas_Bleomycin-R_OHBP_Dase"/>
</dbReference>
<dbReference type="Proteomes" id="UP000500857">
    <property type="component" value="Chromosome"/>
</dbReference>
<dbReference type="SUPFAM" id="SSF54593">
    <property type="entry name" value="Glyoxalase/Bleomycin resistance protein/Dihydroxybiphenyl dioxygenase"/>
    <property type="match status" value="1"/>
</dbReference>
<protein>
    <submittedName>
        <fullName evidence="2">Glyoxalase</fullName>
    </submittedName>
</protein>